<reference evidence="1" key="2">
    <citation type="journal article" date="2015" name="Fish Shellfish Immunol.">
        <title>Early steps in the European eel (Anguilla anguilla)-Vibrio vulnificus interaction in the gills: Role of the RtxA13 toxin.</title>
        <authorList>
            <person name="Callol A."/>
            <person name="Pajuelo D."/>
            <person name="Ebbesson L."/>
            <person name="Teles M."/>
            <person name="MacKenzie S."/>
            <person name="Amaro C."/>
        </authorList>
    </citation>
    <scope>NUCLEOTIDE SEQUENCE</scope>
</reference>
<protein>
    <submittedName>
        <fullName evidence="1">Uncharacterized protein</fullName>
    </submittedName>
</protein>
<dbReference type="EMBL" id="GBXM01010244">
    <property type="protein sequence ID" value="JAH98333.1"/>
    <property type="molecule type" value="Transcribed_RNA"/>
</dbReference>
<name>A0A0E9X9G7_ANGAN</name>
<organism evidence="1">
    <name type="scientific">Anguilla anguilla</name>
    <name type="common">European freshwater eel</name>
    <name type="synonym">Muraena anguilla</name>
    <dbReference type="NCBI Taxonomy" id="7936"/>
    <lineage>
        <taxon>Eukaryota</taxon>
        <taxon>Metazoa</taxon>
        <taxon>Chordata</taxon>
        <taxon>Craniata</taxon>
        <taxon>Vertebrata</taxon>
        <taxon>Euteleostomi</taxon>
        <taxon>Actinopterygii</taxon>
        <taxon>Neopterygii</taxon>
        <taxon>Teleostei</taxon>
        <taxon>Anguilliformes</taxon>
        <taxon>Anguillidae</taxon>
        <taxon>Anguilla</taxon>
    </lineage>
</organism>
<sequence length="103" mass="11738">MSRTMSSGFSICEVCADPKPVSAFEAWKKQSCEEMRIRAKAVATRALRGLIHGFSVCTVRTLPKHGEFPNQSMFGAYRKYRVWRKLSLSVSDTTKFKQWTNQG</sequence>
<dbReference type="AlphaFoldDB" id="A0A0E9X9G7"/>
<proteinExistence type="predicted"/>
<evidence type="ECO:0000313" key="1">
    <source>
        <dbReference type="EMBL" id="JAH98333.1"/>
    </source>
</evidence>
<accession>A0A0E9X9G7</accession>
<reference evidence="1" key="1">
    <citation type="submission" date="2014-11" db="EMBL/GenBank/DDBJ databases">
        <authorList>
            <person name="Amaro Gonzalez C."/>
        </authorList>
    </citation>
    <scope>NUCLEOTIDE SEQUENCE</scope>
</reference>